<dbReference type="Proteomes" id="UP001165074">
    <property type="component" value="Unassembled WGS sequence"/>
</dbReference>
<dbReference type="AlphaFoldDB" id="A0A9W6S5Z8"/>
<name>A0A9W6S5Z8_9ACTN</name>
<evidence type="ECO:0000313" key="2">
    <source>
        <dbReference type="Proteomes" id="UP001165074"/>
    </source>
</evidence>
<accession>A0A9W6S5Z8</accession>
<keyword evidence="2" id="KW-1185">Reference proteome</keyword>
<reference evidence="1" key="1">
    <citation type="submission" date="2023-03" db="EMBL/GenBank/DDBJ databases">
        <title>Actinoallomurus iriomotensis NBRC 103684.</title>
        <authorList>
            <person name="Ichikawa N."/>
            <person name="Sato H."/>
            <person name="Tonouchi N."/>
        </authorList>
    </citation>
    <scope>NUCLEOTIDE SEQUENCE</scope>
    <source>
        <strain evidence="1">NBRC 103684</strain>
    </source>
</reference>
<dbReference type="Gene3D" id="1.10.10.10">
    <property type="entry name" value="Winged helix-like DNA-binding domain superfamily/Winged helix DNA-binding domain"/>
    <property type="match status" value="1"/>
</dbReference>
<dbReference type="EMBL" id="BSTK01000008">
    <property type="protein sequence ID" value="GLY87689.1"/>
    <property type="molecule type" value="Genomic_DNA"/>
</dbReference>
<protein>
    <recommendedName>
        <fullName evidence="3">MarR family transcriptional regulator</fullName>
    </recommendedName>
</protein>
<evidence type="ECO:0000313" key="1">
    <source>
        <dbReference type="EMBL" id="GLY87689.1"/>
    </source>
</evidence>
<organism evidence="1 2">
    <name type="scientific">Actinoallomurus iriomotensis</name>
    <dbReference type="NCBI Taxonomy" id="478107"/>
    <lineage>
        <taxon>Bacteria</taxon>
        <taxon>Bacillati</taxon>
        <taxon>Actinomycetota</taxon>
        <taxon>Actinomycetes</taxon>
        <taxon>Streptosporangiales</taxon>
        <taxon>Thermomonosporaceae</taxon>
        <taxon>Actinoallomurus</taxon>
    </lineage>
</organism>
<gene>
    <name evidence="1" type="ORF">Airi02_056180</name>
</gene>
<evidence type="ECO:0008006" key="3">
    <source>
        <dbReference type="Google" id="ProtNLM"/>
    </source>
</evidence>
<dbReference type="InterPro" id="IPR036390">
    <property type="entry name" value="WH_DNA-bd_sf"/>
</dbReference>
<dbReference type="SUPFAM" id="SSF46785">
    <property type="entry name" value="Winged helix' DNA-binding domain"/>
    <property type="match status" value="1"/>
</dbReference>
<sequence length="99" mass="10200">MKTLINVATGASAAMVVVTADMALPRVLAGLTTAGLVSVADRPKTGRARPISLTPAGRTLLDQAHTIVLETEERMLAGLPPGEVRRLAALPTACAENLS</sequence>
<dbReference type="InterPro" id="IPR036388">
    <property type="entry name" value="WH-like_DNA-bd_sf"/>
</dbReference>
<proteinExistence type="predicted"/>
<comment type="caution">
    <text evidence="1">The sequence shown here is derived from an EMBL/GenBank/DDBJ whole genome shotgun (WGS) entry which is preliminary data.</text>
</comment>